<sequence length="143" mass="16118">MAAATVRAAERRPTGCRCCSGRLLQLAMEVRWNLKFKQRPFARISRQFIGDGEKGCSPLLLDEGRRRGVISSCSSALCSRVIEEPVARIKSQKDFESRCGETEIKIPKLGGGMRLRSETKKVGEKIDREPRPERERHGLYLNG</sequence>
<evidence type="ECO:0000313" key="2">
    <source>
        <dbReference type="EMBL" id="GER29287.1"/>
    </source>
</evidence>
<dbReference type="EMBL" id="BKCP01003447">
    <property type="protein sequence ID" value="GER29287.1"/>
    <property type="molecule type" value="Genomic_DNA"/>
</dbReference>
<dbReference type="AlphaFoldDB" id="A0A5A7P9J1"/>
<gene>
    <name evidence="2" type="ORF">STAS_05135</name>
</gene>
<reference evidence="3" key="1">
    <citation type="journal article" date="2019" name="Curr. Biol.">
        <title>Genome Sequence of Striga asiatica Provides Insight into the Evolution of Plant Parasitism.</title>
        <authorList>
            <person name="Yoshida S."/>
            <person name="Kim S."/>
            <person name="Wafula E.K."/>
            <person name="Tanskanen J."/>
            <person name="Kim Y.M."/>
            <person name="Honaas L."/>
            <person name="Yang Z."/>
            <person name="Spallek T."/>
            <person name="Conn C.E."/>
            <person name="Ichihashi Y."/>
            <person name="Cheong K."/>
            <person name="Cui S."/>
            <person name="Der J.P."/>
            <person name="Gundlach H."/>
            <person name="Jiao Y."/>
            <person name="Hori C."/>
            <person name="Ishida J.K."/>
            <person name="Kasahara H."/>
            <person name="Kiba T."/>
            <person name="Kim M.S."/>
            <person name="Koo N."/>
            <person name="Laohavisit A."/>
            <person name="Lee Y.H."/>
            <person name="Lumba S."/>
            <person name="McCourt P."/>
            <person name="Mortimer J.C."/>
            <person name="Mutuku J.M."/>
            <person name="Nomura T."/>
            <person name="Sasaki-Sekimoto Y."/>
            <person name="Seto Y."/>
            <person name="Wang Y."/>
            <person name="Wakatake T."/>
            <person name="Sakakibara H."/>
            <person name="Demura T."/>
            <person name="Yamaguchi S."/>
            <person name="Yoneyama K."/>
            <person name="Manabe R.I."/>
            <person name="Nelson D.C."/>
            <person name="Schulman A.H."/>
            <person name="Timko M.P."/>
            <person name="dePamphilis C.W."/>
            <person name="Choi D."/>
            <person name="Shirasu K."/>
        </authorList>
    </citation>
    <scope>NUCLEOTIDE SEQUENCE [LARGE SCALE GENOMIC DNA]</scope>
    <source>
        <strain evidence="3">cv. UVA1</strain>
    </source>
</reference>
<dbReference type="Proteomes" id="UP000325081">
    <property type="component" value="Unassembled WGS sequence"/>
</dbReference>
<keyword evidence="3" id="KW-1185">Reference proteome</keyword>
<protein>
    <submittedName>
        <fullName evidence="2">OxaA/YidC-like membrane insertion protein</fullName>
    </submittedName>
</protein>
<name>A0A5A7P9J1_STRAF</name>
<evidence type="ECO:0000256" key="1">
    <source>
        <dbReference type="SAM" id="MobiDB-lite"/>
    </source>
</evidence>
<evidence type="ECO:0000313" key="3">
    <source>
        <dbReference type="Proteomes" id="UP000325081"/>
    </source>
</evidence>
<accession>A0A5A7P9J1</accession>
<organism evidence="2 3">
    <name type="scientific">Striga asiatica</name>
    <name type="common">Asiatic witchweed</name>
    <name type="synonym">Buchnera asiatica</name>
    <dbReference type="NCBI Taxonomy" id="4170"/>
    <lineage>
        <taxon>Eukaryota</taxon>
        <taxon>Viridiplantae</taxon>
        <taxon>Streptophyta</taxon>
        <taxon>Embryophyta</taxon>
        <taxon>Tracheophyta</taxon>
        <taxon>Spermatophyta</taxon>
        <taxon>Magnoliopsida</taxon>
        <taxon>eudicotyledons</taxon>
        <taxon>Gunneridae</taxon>
        <taxon>Pentapetalae</taxon>
        <taxon>asterids</taxon>
        <taxon>lamiids</taxon>
        <taxon>Lamiales</taxon>
        <taxon>Orobanchaceae</taxon>
        <taxon>Buchnereae</taxon>
        <taxon>Striga</taxon>
    </lineage>
</organism>
<comment type="caution">
    <text evidence="2">The sequence shown here is derived from an EMBL/GenBank/DDBJ whole genome shotgun (WGS) entry which is preliminary data.</text>
</comment>
<proteinExistence type="predicted"/>
<feature type="region of interest" description="Disordered" evidence="1">
    <location>
        <begin position="117"/>
        <end position="143"/>
    </location>
</feature>